<feature type="transmembrane region" description="Helical" evidence="6">
    <location>
        <begin position="279"/>
        <end position="303"/>
    </location>
</feature>
<dbReference type="InterPro" id="IPR011701">
    <property type="entry name" value="MFS"/>
</dbReference>
<proteinExistence type="predicted"/>
<evidence type="ECO:0000256" key="2">
    <source>
        <dbReference type="ARBA" id="ARBA00022448"/>
    </source>
</evidence>
<comment type="subcellular location">
    <subcellularLocation>
        <location evidence="1">Membrane</location>
        <topology evidence="1">Multi-pass membrane protein</topology>
    </subcellularLocation>
</comment>
<dbReference type="PANTHER" id="PTHR23505:SF79">
    <property type="entry name" value="PROTEIN SPINSTER"/>
    <property type="match status" value="1"/>
</dbReference>
<keyword evidence="2" id="KW-0813">Transport</keyword>
<dbReference type="EMBL" id="CP042806">
    <property type="protein sequence ID" value="QEE31526.1"/>
    <property type="molecule type" value="Genomic_DNA"/>
</dbReference>
<keyword evidence="5 6" id="KW-0472">Membrane</keyword>
<feature type="transmembrane region" description="Helical" evidence="6">
    <location>
        <begin position="128"/>
        <end position="145"/>
    </location>
</feature>
<feature type="transmembrane region" description="Helical" evidence="6">
    <location>
        <begin position="246"/>
        <end position="267"/>
    </location>
</feature>
<dbReference type="Pfam" id="PF07690">
    <property type="entry name" value="MFS_1"/>
    <property type="match status" value="1"/>
</dbReference>
<dbReference type="PROSITE" id="PS50850">
    <property type="entry name" value="MFS"/>
    <property type="match status" value="1"/>
</dbReference>
<dbReference type="InterPro" id="IPR036259">
    <property type="entry name" value="MFS_trans_sf"/>
</dbReference>
<evidence type="ECO:0000256" key="3">
    <source>
        <dbReference type="ARBA" id="ARBA00022692"/>
    </source>
</evidence>
<evidence type="ECO:0000256" key="6">
    <source>
        <dbReference type="SAM" id="Phobius"/>
    </source>
</evidence>
<feature type="transmembrane region" description="Helical" evidence="6">
    <location>
        <begin position="64"/>
        <end position="88"/>
    </location>
</feature>
<dbReference type="GO" id="GO:0022857">
    <property type="term" value="F:transmembrane transporter activity"/>
    <property type="evidence" value="ECO:0007669"/>
    <property type="project" value="InterPro"/>
</dbReference>
<dbReference type="AlphaFoldDB" id="A0A5B9END4"/>
<reference evidence="8 9" key="1">
    <citation type="submission" date="2019-08" db="EMBL/GenBank/DDBJ databases">
        <title>Complete genome sequence of Terriglobus albidus strain ORNL.</title>
        <authorList>
            <person name="Podar M."/>
        </authorList>
    </citation>
    <scope>NUCLEOTIDE SEQUENCE [LARGE SCALE GENOMIC DNA]</scope>
    <source>
        <strain evidence="8 9">ORNL</strain>
    </source>
</reference>
<dbReference type="InterPro" id="IPR020846">
    <property type="entry name" value="MFS_dom"/>
</dbReference>
<feature type="transmembrane region" description="Helical" evidence="6">
    <location>
        <begin position="334"/>
        <end position="355"/>
    </location>
</feature>
<dbReference type="Proteomes" id="UP000321820">
    <property type="component" value="Chromosome"/>
</dbReference>
<keyword evidence="4 6" id="KW-1133">Transmembrane helix</keyword>
<evidence type="ECO:0000256" key="4">
    <source>
        <dbReference type="ARBA" id="ARBA00022989"/>
    </source>
</evidence>
<gene>
    <name evidence="8" type="ORF">FTW19_24560</name>
</gene>
<feature type="transmembrane region" description="Helical" evidence="6">
    <location>
        <begin position="151"/>
        <end position="172"/>
    </location>
</feature>
<protein>
    <submittedName>
        <fullName evidence="8">MFS transporter</fullName>
    </submittedName>
</protein>
<keyword evidence="3 6" id="KW-0812">Transmembrane</keyword>
<dbReference type="KEGG" id="talb:FTW19_24560"/>
<dbReference type="GO" id="GO:0016020">
    <property type="term" value="C:membrane"/>
    <property type="evidence" value="ECO:0007669"/>
    <property type="project" value="UniProtKB-SubCell"/>
</dbReference>
<feature type="transmembrane region" description="Helical" evidence="6">
    <location>
        <begin position="361"/>
        <end position="386"/>
    </location>
</feature>
<organism evidence="8 9">
    <name type="scientific">Terriglobus albidus</name>
    <dbReference type="NCBI Taxonomy" id="1592106"/>
    <lineage>
        <taxon>Bacteria</taxon>
        <taxon>Pseudomonadati</taxon>
        <taxon>Acidobacteriota</taxon>
        <taxon>Terriglobia</taxon>
        <taxon>Terriglobales</taxon>
        <taxon>Acidobacteriaceae</taxon>
        <taxon>Terriglobus</taxon>
    </lineage>
</organism>
<dbReference type="InterPro" id="IPR044770">
    <property type="entry name" value="MFS_spinster-like"/>
</dbReference>
<evidence type="ECO:0000313" key="9">
    <source>
        <dbReference type="Proteomes" id="UP000321820"/>
    </source>
</evidence>
<feature type="transmembrane region" description="Helical" evidence="6">
    <location>
        <begin position="32"/>
        <end position="52"/>
    </location>
</feature>
<evidence type="ECO:0000259" key="7">
    <source>
        <dbReference type="PROSITE" id="PS50850"/>
    </source>
</evidence>
<dbReference type="SUPFAM" id="SSF103473">
    <property type="entry name" value="MFS general substrate transporter"/>
    <property type="match status" value="1"/>
</dbReference>
<feature type="domain" description="Major facilitator superfamily (MFS) profile" evidence="7">
    <location>
        <begin position="1"/>
        <end position="393"/>
    </location>
</feature>
<name>A0A5B9END4_9BACT</name>
<evidence type="ECO:0000313" key="8">
    <source>
        <dbReference type="EMBL" id="QEE31526.1"/>
    </source>
</evidence>
<keyword evidence="9" id="KW-1185">Reference proteome</keyword>
<dbReference type="OrthoDB" id="9794076at2"/>
<feature type="transmembrane region" description="Helical" evidence="6">
    <location>
        <begin position="204"/>
        <end position="226"/>
    </location>
</feature>
<dbReference type="PANTHER" id="PTHR23505">
    <property type="entry name" value="SPINSTER"/>
    <property type="match status" value="1"/>
</dbReference>
<dbReference type="Gene3D" id="1.20.1250.20">
    <property type="entry name" value="MFS general substrate transporter like domains"/>
    <property type="match status" value="2"/>
</dbReference>
<sequence>MLWFVCLFNYADRQAIFSVFPLLRKELALTPIQLGIVGSSFMWMYALAGPLAGWMSDRVSPRKVIVGALAFWSVVTAGTALCHSYGILVFFRTLGGLGEAFYFPAAMALIGAYHGAATRSRAMALHQSSVYAGTIAGGAMSAFIAERHGWRSSFTIFGALGVVLAVVLLFCLRQPPRVAGDEPRENPLLHFAHGVREVLRNGRIVLMIAVFMGANFVAVVFLTWLPTFLLEKFHMSLSNAGFSSTAYLQAASVLGVLLGGWLADRFAAKRAGGRQLTQAIGLLCGVPFLFLTGWSITVLGLIVSMTGFGFFKGIYDANIWASLYDVVPVEKRGVAAGVMNSLGWLGGGFAPVLIAAAAQRFGLSACISATSVIYLCLAVVMMGLAAKLAKRASR</sequence>
<feature type="transmembrane region" description="Helical" evidence="6">
    <location>
        <begin position="100"/>
        <end position="116"/>
    </location>
</feature>
<accession>A0A5B9END4</accession>
<evidence type="ECO:0000256" key="1">
    <source>
        <dbReference type="ARBA" id="ARBA00004141"/>
    </source>
</evidence>
<evidence type="ECO:0000256" key="5">
    <source>
        <dbReference type="ARBA" id="ARBA00023136"/>
    </source>
</evidence>